<dbReference type="GO" id="GO:0004222">
    <property type="term" value="F:metalloendopeptidase activity"/>
    <property type="evidence" value="ECO:0007669"/>
    <property type="project" value="InterPro"/>
</dbReference>
<dbReference type="GO" id="GO:0006974">
    <property type="term" value="P:DNA damage response"/>
    <property type="evidence" value="ECO:0007669"/>
    <property type="project" value="InterPro"/>
</dbReference>
<dbReference type="GO" id="GO:0031593">
    <property type="term" value="F:polyubiquitin modification-dependent protein binding"/>
    <property type="evidence" value="ECO:0007669"/>
    <property type="project" value="TreeGrafter"/>
</dbReference>
<dbReference type="OrthoDB" id="1082254at2"/>
<organism evidence="2 3">
    <name type="scientific">Muribaculum intestinale</name>
    <dbReference type="NCBI Taxonomy" id="1796646"/>
    <lineage>
        <taxon>Bacteria</taxon>
        <taxon>Pseudomonadati</taxon>
        <taxon>Bacteroidota</taxon>
        <taxon>Bacteroidia</taxon>
        <taxon>Bacteroidales</taxon>
        <taxon>Muribaculaceae</taxon>
        <taxon>Muribaculum</taxon>
    </lineage>
</organism>
<accession>A0A1Z2XI28</accession>
<dbReference type="AlphaFoldDB" id="A0A1B1SAM1"/>
<keyword evidence="3" id="KW-1185">Reference proteome</keyword>
<dbReference type="RefSeq" id="WP_068961139.1">
    <property type="nucleotide sequence ID" value="NZ_CAMSDF010000014.1"/>
</dbReference>
<dbReference type="EMBL" id="CP015402">
    <property type="protein sequence ID" value="ANU63838.1"/>
    <property type="molecule type" value="Genomic_DNA"/>
</dbReference>
<sequence length="218" mass="24372">MTVTLPILCDRFNRFNERIFGGRLPRIPLRVSSAATRAGSFSHRTSRSRSGIVHTRSISISSAFDLEPDALDDVIIHEMIHYWIDLYGPRETPHGPAFRAMMDEINRTHGRNISIRLSATPEASRKPRFVGVMELPDGRTGIVVPVRSRLAAMYRDIPRLFGAVNCRWYVSSDGYFSRFPSALKPKLYITDPGCLKAALAGARGFTISSDRLIMSSSS</sequence>
<accession>A0A1B1SAM1</accession>
<dbReference type="Pfam" id="PF10263">
    <property type="entry name" value="SprT-like"/>
    <property type="match status" value="1"/>
</dbReference>
<evidence type="ECO:0000313" key="2">
    <source>
        <dbReference type="EMBL" id="ANU63838.1"/>
    </source>
</evidence>
<dbReference type="GeneID" id="65536989"/>
<dbReference type="GO" id="GO:0003697">
    <property type="term" value="F:single-stranded DNA binding"/>
    <property type="evidence" value="ECO:0007669"/>
    <property type="project" value="InterPro"/>
</dbReference>
<proteinExistence type="predicted"/>
<gene>
    <name evidence="2" type="ORF">A4V02_08930</name>
</gene>
<dbReference type="PANTHER" id="PTHR21220">
    <property type="entry name" value="DNA-DEPENDENT METALLOPROTEASE SPRTN"/>
    <property type="match status" value="1"/>
</dbReference>
<name>A0A1B1SAM1_9BACT</name>
<dbReference type="InterPro" id="IPR006640">
    <property type="entry name" value="SprT-like_domain"/>
</dbReference>
<dbReference type="PANTHER" id="PTHR21220:SF0">
    <property type="entry name" value="DNA-DEPENDENT METALLOPROTEASE SPRTN"/>
    <property type="match status" value="1"/>
</dbReference>
<reference evidence="3" key="1">
    <citation type="submission" date="2016-04" db="EMBL/GenBank/DDBJ databases">
        <title>Complete Genome Sequences of Twelve Strains of a Stable Defined Moderately Diverse Mouse Microbiota 2 (sDMDMm2).</title>
        <authorList>
            <person name="Uchimura Y."/>
            <person name="Wyss M."/>
            <person name="Brugiroux S."/>
            <person name="Limenitakis J.P."/>
            <person name="Stecher B."/>
            <person name="McCoy K.D."/>
            <person name="Macpherson A.J."/>
        </authorList>
    </citation>
    <scope>NUCLEOTIDE SEQUENCE [LARGE SCALE GENOMIC DNA]</scope>
    <source>
        <strain evidence="3">YL27</strain>
    </source>
</reference>
<dbReference type="Proteomes" id="UP000186351">
    <property type="component" value="Chromosome"/>
</dbReference>
<evidence type="ECO:0000313" key="3">
    <source>
        <dbReference type="Proteomes" id="UP000186351"/>
    </source>
</evidence>
<evidence type="ECO:0000259" key="1">
    <source>
        <dbReference type="Pfam" id="PF10263"/>
    </source>
</evidence>
<dbReference type="KEGG" id="pary:A4V02_08930"/>
<feature type="domain" description="SprT-like" evidence="1">
    <location>
        <begin position="11"/>
        <end position="112"/>
    </location>
</feature>
<dbReference type="InterPro" id="IPR044245">
    <property type="entry name" value="Spartan"/>
</dbReference>
<protein>
    <recommendedName>
        <fullName evidence="1">SprT-like domain-containing protein</fullName>
    </recommendedName>
</protein>
<dbReference type="STRING" id="1796646.A4V02_08930"/>